<dbReference type="EMBL" id="CP117523">
    <property type="protein sequence ID" value="WWD83010.1"/>
    <property type="molecule type" value="Genomic_DNA"/>
</dbReference>
<keyword evidence="1" id="KW-1133">Transmembrane helix</keyword>
<accession>A0ABZ2ETI8</accession>
<gene>
    <name evidence="2" type="ORF">TEGL_14100</name>
</gene>
<proteinExistence type="predicted"/>
<sequence length="161" mass="18079">MALSKSRISKKNLSDETNIQIKLLQNGRFATMLFMIGCFLNFIEYNYSEKAILESASNVEKYNPVILDNELKSAEIAQMVSVIFLLAMIIFAGDNLINYMLELGIVTSDPSDDSSNFEIFNENSNQGLRIITVFSLVKVLGYFGAAIGYTIYLKELEESNT</sequence>
<dbReference type="RefSeq" id="WP_018589464.1">
    <property type="nucleotide sequence ID" value="NZ_CP117523.1"/>
</dbReference>
<evidence type="ECO:0000313" key="2">
    <source>
        <dbReference type="EMBL" id="WWD83010.1"/>
    </source>
</evidence>
<reference evidence="2 3" key="1">
    <citation type="journal article" date="2023" name="PLoS ONE">
        <title>Genome-based metabolic and phylogenomic analysis of three Terrisporobacter species.</title>
        <authorList>
            <person name="Boer T."/>
            <person name="Bengelsdorf F.R."/>
            <person name="Bomeke M."/>
            <person name="Daniel R."/>
            <person name="Poehlein A."/>
        </authorList>
    </citation>
    <scope>NUCLEOTIDE SEQUENCE [LARGE SCALE GENOMIC DNA]</scope>
    <source>
        <strain evidence="2 3">DSM 1288</strain>
    </source>
</reference>
<feature type="transmembrane region" description="Helical" evidence="1">
    <location>
        <begin position="76"/>
        <end position="93"/>
    </location>
</feature>
<evidence type="ECO:0000256" key="1">
    <source>
        <dbReference type="SAM" id="Phobius"/>
    </source>
</evidence>
<organism evidence="2 3">
    <name type="scientific">Terrisporobacter glycolicus ATCC 14880 = DSM 1288</name>
    <dbReference type="NCBI Taxonomy" id="1121315"/>
    <lineage>
        <taxon>Bacteria</taxon>
        <taxon>Bacillati</taxon>
        <taxon>Bacillota</taxon>
        <taxon>Clostridia</taxon>
        <taxon>Peptostreptococcales</taxon>
        <taxon>Peptostreptococcaceae</taxon>
        <taxon>Terrisporobacter</taxon>
    </lineage>
</organism>
<keyword evidence="1" id="KW-0812">Transmembrane</keyword>
<evidence type="ECO:0000313" key="3">
    <source>
        <dbReference type="Proteomes" id="UP001348492"/>
    </source>
</evidence>
<keyword evidence="1" id="KW-0472">Membrane</keyword>
<name>A0ABZ2ETI8_9FIRM</name>
<protein>
    <submittedName>
        <fullName evidence="2">Uncharacterized protein</fullName>
    </submittedName>
</protein>
<keyword evidence="3" id="KW-1185">Reference proteome</keyword>
<feature type="transmembrane region" description="Helical" evidence="1">
    <location>
        <begin position="130"/>
        <end position="152"/>
    </location>
</feature>
<dbReference type="Proteomes" id="UP001348492">
    <property type="component" value="Chromosome"/>
</dbReference>